<protein>
    <submittedName>
        <fullName evidence="1">Uncharacterized protein</fullName>
    </submittedName>
</protein>
<gene>
    <name evidence="1" type="ORF">B5K06_25365</name>
</gene>
<proteinExistence type="predicted"/>
<accession>A0A370KIQ5</accession>
<organism evidence="1 2">
    <name type="scientific">Rhizobium grahamii</name>
    <dbReference type="NCBI Taxonomy" id="1120045"/>
    <lineage>
        <taxon>Bacteria</taxon>
        <taxon>Pseudomonadati</taxon>
        <taxon>Pseudomonadota</taxon>
        <taxon>Alphaproteobacteria</taxon>
        <taxon>Hyphomicrobiales</taxon>
        <taxon>Rhizobiaceae</taxon>
        <taxon>Rhizobium/Agrobacterium group</taxon>
        <taxon>Rhizobium</taxon>
    </lineage>
</organism>
<comment type="caution">
    <text evidence="1">The sequence shown here is derived from an EMBL/GenBank/DDBJ whole genome shotgun (WGS) entry which is preliminary data.</text>
</comment>
<evidence type="ECO:0000313" key="2">
    <source>
        <dbReference type="Proteomes" id="UP000254939"/>
    </source>
</evidence>
<evidence type="ECO:0000313" key="1">
    <source>
        <dbReference type="EMBL" id="RDJ05766.1"/>
    </source>
</evidence>
<sequence>MHEDAAGGVSSSLRVANLEYRLTDLIFETPDTRSFGFKENKQLLGDLRCSPLTEIEPASFVIGSVPPHGATSSSLEATPSVLLAPAPFQSALQRWTY</sequence>
<reference evidence="1 2" key="1">
    <citation type="submission" date="2017-03" db="EMBL/GenBank/DDBJ databases">
        <title>Genome analysis of Rhizobial strains effectives or ineffectives for nitrogen fixation isolated from bean seeds.</title>
        <authorList>
            <person name="Peralta H."/>
            <person name="Aguilar-Vera A."/>
            <person name="Mora Y."/>
            <person name="Vargas-Lagunas C."/>
            <person name="Girard L."/>
            <person name="Mora J."/>
        </authorList>
    </citation>
    <scope>NUCLEOTIDE SEQUENCE [LARGE SCALE GENOMIC DNA]</scope>
    <source>
        <strain evidence="1 2">CCGM3</strain>
    </source>
</reference>
<dbReference type="EMBL" id="NAAC01000031">
    <property type="protein sequence ID" value="RDJ05766.1"/>
    <property type="molecule type" value="Genomic_DNA"/>
</dbReference>
<dbReference type="Proteomes" id="UP000254939">
    <property type="component" value="Unassembled WGS sequence"/>
</dbReference>
<dbReference type="AlphaFoldDB" id="A0A370KIQ5"/>
<name>A0A370KIQ5_9HYPH</name>